<name>A0A194QPW5_PAPMA</name>
<reference evidence="2 3" key="1">
    <citation type="journal article" date="2015" name="Nat. Commun.">
        <title>Outbred genome sequencing and CRISPR/Cas9 gene editing in butterflies.</title>
        <authorList>
            <person name="Li X."/>
            <person name="Fan D."/>
            <person name="Zhang W."/>
            <person name="Liu G."/>
            <person name="Zhang L."/>
            <person name="Zhao L."/>
            <person name="Fang X."/>
            <person name="Chen L."/>
            <person name="Dong Y."/>
            <person name="Chen Y."/>
            <person name="Ding Y."/>
            <person name="Zhao R."/>
            <person name="Feng M."/>
            <person name="Zhu Y."/>
            <person name="Feng Y."/>
            <person name="Jiang X."/>
            <person name="Zhu D."/>
            <person name="Xiang H."/>
            <person name="Feng X."/>
            <person name="Li S."/>
            <person name="Wang J."/>
            <person name="Zhang G."/>
            <person name="Kronforst M.R."/>
            <person name="Wang W."/>
        </authorList>
    </citation>
    <scope>NUCLEOTIDE SEQUENCE [LARGE SCALE GENOMIC DNA]</scope>
    <source>
        <strain evidence="2">Ya'a_city_454_Pm</strain>
        <tissue evidence="2">Whole body</tissue>
    </source>
</reference>
<gene>
    <name evidence="2" type="ORF">RR48_08422</name>
</gene>
<dbReference type="Proteomes" id="UP000053240">
    <property type="component" value="Unassembled WGS sequence"/>
</dbReference>
<proteinExistence type="predicted"/>
<dbReference type="AlphaFoldDB" id="A0A194QPW5"/>
<accession>A0A194QPW5</accession>
<evidence type="ECO:0000256" key="1">
    <source>
        <dbReference type="SAM" id="MobiDB-lite"/>
    </source>
</evidence>
<sequence>MASWPATTAGEVTIDGASDDTAPTRLRGVHARPPLARPARGLISYHSNAPPAPPPRPRCALPLDSHGGRSRSRLRRRVSRRAAQQSVSRRPPEARAVCDILVFKADAGR</sequence>
<feature type="compositionally biased region" description="Basic residues" evidence="1">
    <location>
        <begin position="68"/>
        <end position="80"/>
    </location>
</feature>
<organism evidence="2 3">
    <name type="scientific">Papilio machaon</name>
    <name type="common">Old World swallowtail butterfly</name>
    <dbReference type="NCBI Taxonomy" id="76193"/>
    <lineage>
        <taxon>Eukaryota</taxon>
        <taxon>Metazoa</taxon>
        <taxon>Ecdysozoa</taxon>
        <taxon>Arthropoda</taxon>
        <taxon>Hexapoda</taxon>
        <taxon>Insecta</taxon>
        <taxon>Pterygota</taxon>
        <taxon>Neoptera</taxon>
        <taxon>Endopterygota</taxon>
        <taxon>Lepidoptera</taxon>
        <taxon>Glossata</taxon>
        <taxon>Ditrysia</taxon>
        <taxon>Papilionoidea</taxon>
        <taxon>Papilionidae</taxon>
        <taxon>Papilioninae</taxon>
        <taxon>Papilio</taxon>
    </lineage>
</organism>
<dbReference type="InParanoid" id="A0A194QPW5"/>
<keyword evidence="3" id="KW-1185">Reference proteome</keyword>
<evidence type="ECO:0000313" key="2">
    <source>
        <dbReference type="EMBL" id="KPJ07409.1"/>
    </source>
</evidence>
<protein>
    <submittedName>
        <fullName evidence="2">Uncharacterized protein</fullName>
    </submittedName>
</protein>
<dbReference type="EMBL" id="KQ461185">
    <property type="protein sequence ID" value="KPJ07409.1"/>
    <property type="molecule type" value="Genomic_DNA"/>
</dbReference>
<feature type="region of interest" description="Disordered" evidence="1">
    <location>
        <begin position="1"/>
        <end position="93"/>
    </location>
</feature>
<evidence type="ECO:0000313" key="3">
    <source>
        <dbReference type="Proteomes" id="UP000053240"/>
    </source>
</evidence>